<keyword evidence="3" id="KW-1185">Reference proteome</keyword>
<feature type="compositionally biased region" description="Basic and acidic residues" evidence="1">
    <location>
        <begin position="166"/>
        <end position="186"/>
    </location>
</feature>
<reference evidence="2 3" key="1">
    <citation type="submission" date="2024-09" db="EMBL/GenBank/DDBJ databases">
        <title>Chromosome-scale assembly of Riccia fluitans.</title>
        <authorList>
            <person name="Paukszto L."/>
            <person name="Sawicki J."/>
            <person name="Karawczyk K."/>
            <person name="Piernik-Szablinska J."/>
            <person name="Szczecinska M."/>
            <person name="Mazdziarz M."/>
        </authorList>
    </citation>
    <scope>NUCLEOTIDE SEQUENCE [LARGE SCALE GENOMIC DNA]</scope>
    <source>
        <strain evidence="2">Rf_01</strain>
        <tissue evidence="2">Aerial parts of the thallus</tissue>
    </source>
</reference>
<feature type="region of interest" description="Disordered" evidence="1">
    <location>
        <begin position="51"/>
        <end position="100"/>
    </location>
</feature>
<dbReference type="AlphaFoldDB" id="A0ABD1XEI6"/>
<feature type="compositionally biased region" description="Polar residues" evidence="1">
    <location>
        <begin position="119"/>
        <end position="135"/>
    </location>
</feature>
<sequence length="186" mass="20242">MEGADPEAIWQSIHDVPCAASVDIDPKGEALALMSKPLEIARAEPTWHGKALNSTSEPFVDQNNCQHGRAPPRNDVKYKHRSNDDDSKEHSTETADAQKHKVAAKWAQTIEADVAAKASRTSTGASQIGRMQTGTDNEKPTTKGQITRCGPIDADKKKTKYSTCGDRAEAARANCSRELDRRTASE</sequence>
<proteinExistence type="predicted"/>
<gene>
    <name evidence="2" type="ORF">R1flu_008788</name>
</gene>
<feature type="compositionally biased region" description="Polar residues" evidence="1">
    <location>
        <begin position="52"/>
        <end position="66"/>
    </location>
</feature>
<comment type="caution">
    <text evidence="2">The sequence shown here is derived from an EMBL/GenBank/DDBJ whole genome shotgun (WGS) entry which is preliminary data.</text>
</comment>
<evidence type="ECO:0000313" key="3">
    <source>
        <dbReference type="Proteomes" id="UP001605036"/>
    </source>
</evidence>
<organism evidence="2 3">
    <name type="scientific">Riccia fluitans</name>
    <dbReference type="NCBI Taxonomy" id="41844"/>
    <lineage>
        <taxon>Eukaryota</taxon>
        <taxon>Viridiplantae</taxon>
        <taxon>Streptophyta</taxon>
        <taxon>Embryophyta</taxon>
        <taxon>Marchantiophyta</taxon>
        <taxon>Marchantiopsida</taxon>
        <taxon>Marchantiidae</taxon>
        <taxon>Marchantiales</taxon>
        <taxon>Ricciaceae</taxon>
        <taxon>Riccia</taxon>
    </lineage>
</organism>
<dbReference type="EMBL" id="JBHFFA010000015">
    <property type="protein sequence ID" value="KAL2603257.1"/>
    <property type="molecule type" value="Genomic_DNA"/>
</dbReference>
<evidence type="ECO:0000256" key="1">
    <source>
        <dbReference type="SAM" id="MobiDB-lite"/>
    </source>
</evidence>
<accession>A0ABD1XEI6</accession>
<dbReference type="Proteomes" id="UP001605036">
    <property type="component" value="Unassembled WGS sequence"/>
</dbReference>
<name>A0ABD1XEI6_9MARC</name>
<feature type="region of interest" description="Disordered" evidence="1">
    <location>
        <begin position="115"/>
        <end position="186"/>
    </location>
</feature>
<feature type="compositionally biased region" description="Basic and acidic residues" evidence="1">
    <location>
        <begin position="72"/>
        <end position="99"/>
    </location>
</feature>
<protein>
    <submittedName>
        <fullName evidence="2">Uncharacterized protein</fullName>
    </submittedName>
</protein>
<evidence type="ECO:0000313" key="2">
    <source>
        <dbReference type="EMBL" id="KAL2603257.1"/>
    </source>
</evidence>